<gene>
    <name evidence="1" type="ORF">CLMAG_24450</name>
</gene>
<dbReference type="EMBL" id="LWAE01000002">
    <property type="protein sequence ID" value="KZL92631.1"/>
    <property type="molecule type" value="Genomic_DNA"/>
</dbReference>
<evidence type="ECO:0000313" key="2">
    <source>
        <dbReference type="Proteomes" id="UP000076603"/>
    </source>
</evidence>
<sequence length="45" mass="5546">MDKTQRRISAYNKYSQQYANKFMDLELYSERVTDFFELLNEKIAF</sequence>
<reference evidence="1 2" key="1">
    <citation type="submission" date="2016-04" db="EMBL/GenBank/DDBJ databases">
        <title>Genome sequence of Clostridium magnum DSM 2767.</title>
        <authorList>
            <person name="Poehlein A."/>
            <person name="Uhlig R."/>
            <person name="Fischer R."/>
            <person name="Bahl H."/>
            <person name="Daniel R."/>
        </authorList>
    </citation>
    <scope>NUCLEOTIDE SEQUENCE [LARGE SCALE GENOMIC DNA]</scope>
    <source>
        <strain evidence="1 2">DSM 2767</strain>
    </source>
</reference>
<dbReference type="Proteomes" id="UP000076603">
    <property type="component" value="Unassembled WGS sequence"/>
</dbReference>
<dbReference type="AlphaFoldDB" id="A0A162TH16"/>
<comment type="caution">
    <text evidence="1">The sequence shown here is derived from an EMBL/GenBank/DDBJ whole genome shotgun (WGS) entry which is preliminary data.</text>
</comment>
<dbReference type="PATRIC" id="fig|1121326.3.peg.2444"/>
<name>A0A162TH16_9CLOT</name>
<accession>A0A162TH16</accession>
<keyword evidence="2" id="KW-1185">Reference proteome</keyword>
<dbReference type="RefSeq" id="WP_242873009.1">
    <property type="nucleotide sequence ID" value="NZ_FQXL01000021.1"/>
</dbReference>
<organism evidence="1 2">
    <name type="scientific">Clostridium magnum DSM 2767</name>
    <dbReference type="NCBI Taxonomy" id="1121326"/>
    <lineage>
        <taxon>Bacteria</taxon>
        <taxon>Bacillati</taxon>
        <taxon>Bacillota</taxon>
        <taxon>Clostridia</taxon>
        <taxon>Eubacteriales</taxon>
        <taxon>Clostridiaceae</taxon>
        <taxon>Clostridium</taxon>
    </lineage>
</organism>
<evidence type="ECO:0000313" key="1">
    <source>
        <dbReference type="EMBL" id="KZL92631.1"/>
    </source>
</evidence>
<protein>
    <submittedName>
        <fullName evidence="1">Uncharacterized protein</fullName>
    </submittedName>
</protein>
<proteinExistence type="predicted"/>
<dbReference type="STRING" id="1121326.CLMAG_24450"/>